<dbReference type="InterPro" id="IPR029057">
    <property type="entry name" value="PRTase-like"/>
</dbReference>
<organism evidence="2 3">
    <name type="scientific">Paenibacillus medicaginis</name>
    <dbReference type="NCBI Taxonomy" id="1470560"/>
    <lineage>
        <taxon>Bacteria</taxon>
        <taxon>Bacillati</taxon>
        <taxon>Bacillota</taxon>
        <taxon>Bacilli</taxon>
        <taxon>Bacillales</taxon>
        <taxon>Paenibacillaceae</taxon>
        <taxon>Paenibacillus</taxon>
    </lineage>
</organism>
<comment type="caution">
    <text evidence="2">The sequence shown here is derived from an EMBL/GenBank/DDBJ whole genome shotgun (WGS) entry which is preliminary data.</text>
</comment>
<keyword evidence="2" id="KW-0328">Glycosyltransferase</keyword>
<evidence type="ECO:0000259" key="1">
    <source>
        <dbReference type="Pfam" id="PF00156"/>
    </source>
</evidence>
<evidence type="ECO:0000313" key="3">
    <source>
        <dbReference type="Proteomes" id="UP001580430"/>
    </source>
</evidence>
<proteinExistence type="predicted"/>
<protein>
    <submittedName>
        <fullName evidence="2">Phosphoribosyltransferase family protein</fullName>
    </submittedName>
</protein>
<feature type="domain" description="Phosphoribosyltransferase" evidence="1">
    <location>
        <begin position="179"/>
        <end position="230"/>
    </location>
</feature>
<dbReference type="RefSeq" id="WP_375518158.1">
    <property type="nucleotide sequence ID" value="NZ_JBHIRY010000001.1"/>
</dbReference>
<dbReference type="PANTHER" id="PTHR10210:SF45">
    <property type="entry name" value="RIBOSE-PHOSPHATE PYROPHOSPHOKINASE 3, CHLOROPLASTIC"/>
    <property type="match status" value="1"/>
</dbReference>
<dbReference type="PANTHER" id="PTHR10210">
    <property type="entry name" value="RIBOSE-PHOSPHATE DIPHOSPHOKINASE FAMILY MEMBER"/>
    <property type="match status" value="1"/>
</dbReference>
<dbReference type="Gene3D" id="3.40.50.2020">
    <property type="match status" value="2"/>
</dbReference>
<dbReference type="CDD" id="cd06223">
    <property type="entry name" value="PRTases_typeI"/>
    <property type="match status" value="1"/>
</dbReference>
<dbReference type="Proteomes" id="UP001580430">
    <property type="component" value="Unassembled WGS sequence"/>
</dbReference>
<gene>
    <name evidence="2" type="ORF">ACE5LO_00720</name>
</gene>
<dbReference type="Pfam" id="PF00156">
    <property type="entry name" value="Pribosyltran"/>
    <property type="match status" value="1"/>
</dbReference>
<evidence type="ECO:0000313" key="2">
    <source>
        <dbReference type="EMBL" id="MFB5758905.1"/>
    </source>
</evidence>
<dbReference type="EMBL" id="JBHIRY010000001">
    <property type="protein sequence ID" value="MFB5758905.1"/>
    <property type="molecule type" value="Genomic_DNA"/>
</dbReference>
<accession>A0ABV5BX66</accession>
<dbReference type="GO" id="GO:0016757">
    <property type="term" value="F:glycosyltransferase activity"/>
    <property type="evidence" value="ECO:0007669"/>
    <property type="project" value="UniProtKB-KW"/>
</dbReference>
<dbReference type="SUPFAM" id="SSF53271">
    <property type="entry name" value="PRTase-like"/>
    <property type="match status" value="2"/>
</dbReference>
<dbReference type="InterPro" id="IPR000836">
    <property type="entry name" value="PRTase_dom"/>
</dbReference>
<sequence length="275" mass="31766">MIKLNNEKIEFTNFPNGETKLIESSLKVLTNNIIQFKYEGDDDLIKLMFVKKYLESIHIKEIKLAIMYMPYSRMDRSENGSAFTLKYVSEFINSLNFEEVMLIEPHSDVSVALLNNAKANYINFDLLPRVLKKVNFDYEHDYIMFPDAGASKRYGKMKIKNVIVGNKVRNFETGDIKELELHGNFETGGKKVVIVDDLSSYGGTFVKSAEALRRRGIEEVYLLVAHAENSVFKGKLFDHIDHLFTTDSIMSEENHWENVKYKNKITIINIEKVVI</sequence>
<reference evidence="2 3" key="1">
    <citation type="submission" date="2024-09" db="EMBL/GenBank/DDBJ databases">
        <title>Paenibacillus zeirhizospherea sp. nov., isolated from surface of the maize (Zea mays) roots in a horticulture field, Hungary.</title>
        <authorList>
            <person name="Marton D."/>
            <person name="Farkas M."/>
            <person name="Bedics A."/>
            <person name="Toth E."/>
            <person name="Tancsics A."/>
            <person name="Boka K."/>
            <person name="Marati G."/>
            <person name="Kriszt B."/>
            <person name="Cserhati M."/>
        </authorList>
    </citation>
    <scope>NUCLEOTIDE SEQUENCE [LARGE SCALE GENOMIC DNA]</scope>
    <source>
        <strain evidence="2 3">JCM 18446</strain>
    </source>
</reference>
<dbReference type="InterPro" id="IPR005946">
    <property type="entry name" value="Rib-P_diPkinase"/>
</dbReference>
<keyword evidence="2" id="KW-0808">Transferase</keyword>
<keyword evidence="3" id="KW-1185">Reference proteome</keyword>
<name>A0ABV5BX66_9BACL</name>